<dbReference type="KEGG" id="hnv:DDQ68_11920"/>
<gene>
    <name evidence="2" type="ORF">DDQ68_11920</name>
</gene>
<proteinExistence type="predicted"/>
<dbReference type="Proteomes" id="UP000245999">
    <property type="component" value="Chromosome"/>
</dbReference>
<feature type="region of interest" description="Disordered" evidence="1">
    <location>
        <begin position="1"/>
        <end position="23"/>
    </location>
</feature>
<keyword evidence="3" id="KW-1185">Reference proteome</keyword>
<accession>A0A2Z3GP28</accession>
<name>A0A2Z3GP28_9BACT</name>
<evidence type="ECO:0000313" key="2">
    <source>
        <dbReference type="EMBL" id="AWM33427.1"/>
    </source>
</evidence>
<reference evidence="3" key="1">
    <citation type="submission" date="2018-04" db="EMBL/GenBank/DDBJ databases">
        <title>Complete genome of Antarctic heterotrophic bacterium Hymenobacter nivis.</title>
        <authorList>
            <person name="Terashima M."/>
        </authorList>
    </citation>
    <scope>NUCLEOTIDE SEQUENCE [LARGE SCALE GENOMIC DNA]</scope>
    <source>
        <strain evidence="3">NBRC 111535</strain>
    </source>
</reference>
<dbReference type="AlphaFoldDB" id="A0A2Z3GP28"/>
<sequence length="80" mass="8474">MASIFDLYQPTPPPTPWTRPYANARRAAAPAPDFLTPDGHLIPRAIGEAALRDSKAILIGDLLVLGIPDLGASVGSHSSW</sequence>
<evidence type="ECO:0000256" key="1">
    <source>
        <dbReference type="SAM" id="MobiDB-lite"/>
    </source>
</evidence>
<evidence type="ECO:0000313" key="3">
    <source>
        <dbReference type="Proteomes" id="UP000245999"/>
    </source>
</evidence>
<dbReference type="EMBL" id="CP029145">
    <property type="protein sequence ID" value="AWM33427.1"/>
    <property type="molecule type" value="Genomic_DNA"/>
</dbReference>
<organism evidence="2 3">
    <name type="scientific">Hymenobacter nivis</name>
    <dbReference type="NCBI Taxonomy" id="1850093"/>
    <lineage>
        <taxon>Bacteria</taxon>
        <taxon>Pseudomonadati</taxon>
        <taxon>Bacteroidota</taxon>
        <taxon>Cytophagia</taxon>
        <taxon>Cytophagales</taxon>
        <taxon>Hymenobacteraceae</taxon>
        <taxon>Hymenobacter</taxon>
    </lineage>
</organism>
<dbReference type="OrthoDB" id="887136at2"/>
<dbReference type="RefSeq" id="WP_109656507.1">
    <property type="nucleotide sequence ID" value="NZ_CP029145.1"/>
</dbReference>
<protein>
    <submittedName>
        <fullName evidence="2">Uncharacterized protein</fullName>
    </submittedName>
</protein>